<sequence>MKKKISLILLSLIVLFTIYPHIAINAYAVNVLPFTSSLDYSRQDNWLYDGAYPENSVDVFIVAPTVDTKSETNSAITPAFKKIFRNAMNQQQAIYANTARIYAPYYRQASINVYSMEDSSARDTVMNNAYMDISAAFRYYLEHKNNGRPLILAGFSQGADMCYRILEEYYGGSGERASYLRDNLIAVYAIGWCMTEDMILKYPQIVPATGETDTGVVVSYDCEAFGVTDTIIVPNGTKAISINPLTWSTDTAPADRSLNKGSVTQDSKTGAILSVDQGRYGAYIDPVRGTLIVTDIDVNEYPPVLSIFPEGSLHLYDNFLFFVNLQENVQKRTEAFLQKKATDNAA</sequence>
<reference evidence="1 2" key="1">
    <citation type="submission" date="2016-10" db="EMBL/GenBank/DDBJ databases">
        <authorList>
            <person name="de Groot N.N."/>
        </authorList>
    </citation>
    <scope>NUCLEOTIDE SEQUENCE [LARGE SCALE GENOMIC DNA]</scope>
    <source>
        <strain evidence="1 2">AR40</strain>
    </source>
</reference>
<organism evidence="1 2">
    <name type="scientific">Butyrivibrio fibrisolvens</name>
    <dbReference type="NCBI Taxonomy" id="831"/>
    <lineage>
        <taxon>Bacteria</taxon>
        <taxon>Bacillati</taxon>
        <taxon>Bacillota</taxon>
        <taxon>Clostridia</taxon>
        <taxon>Lachnospirales</taxon>
        <taxon>Lachnospiraceae</taxon>
        <taxon>Butyrivibrio</taxon>
    </lineage>
</organism>
<accession>A0A1H9T171</accession>
<dbReference type="SUPFAM" id="SSF53474">
    <property type="entry name" value="alpha/beta-Hydrolases"/>
    <property type="match status" value="1"/>
</dbReference>
<dbReference type="eggNOG" id="COG2267">
    <property type="taxonomic scope" value="Bacteria"/>
</dbReference>
<proteinExistence type="predicted"/>
<gene>
    <name evidence="1" type="ORF">SAMN04487884_11390</name>
</gene>
<dbReference type="InterPro" id="IPR021440">
    <property type="entry name" value="DUF3089"/>
</dbReference>
<dbReference type="EMBL" id="FOGJ01000013">
    <property type="protein sequence ID" value="SER90888.1"/>
    <property type="molecule type" value="Genomic_DNA"/>
</dbReference>
<protein>
    <recommendedName>
        <fullName evidence="3">DUF3089 domain-containing protein</fullName>
    </recommendedName>
</protein>
<dbReference type="Proteomes" id="UP000182584">
    <property type="component" value="Unassembled WGS sequence"/>
</dbReference>
<dbReference type="AlphaFoldDB" id="A0A1H9T171"/>
<name>A0A1H9T171_BUTFI</name>
<evidence type="ECO:0000313" key="2">
    <source>
        <dbReference type="Proteomes" id="UP000182584"/>
    </source>
</evidence>
<evidence type="ECO:0008006" key="3">
    <source>
        <dbReference type="Google" id="ProtNLM"/>
    </source>
</evidence>
<dbReference type="Pfam" id="PF11288">
    <property type="entry name" value="DUF3089"/>
    <property type="match status" value="1"/>
</dbReference>
<dbReference type="InterPro" id="IPR029058">
    <property type="entry name" value="AB_hydrolase_fold"/>
</dbReference>
<evidence type="ECO:0000313" key="1">
    <source>
        <dbReference type="EMBL" id="SER90888.1"/>
    </source>
</evidence>
<dbReference type="RefSeq" id="WP_022756813.1">
    <property type="nucleotide sequence ID" value="NZ_FOGJ01000013.1"/>
</dbReference>
<dbReference type="OrthoDB" id="9794645at2"/>